<organism evidence="1 2">
    <name type="scientific">Chryseobacterium arachidis</name>
    <dbReference type="NCBI Taxonomy" id="1416778"/>
    <lineage>
        <taxon>Bacteria</taxon>
        <taxon>Pseudomonadati</taxon>
        <taxon>Bacteroidota</taxon>
        <taxon>Flavobacteriia</taxon>
        <taxon>Flavobacteriales</taxon>
        <taxon>Weeksellaceae</taxon>
        <taxon>Chryseobacterium group</taxon>
        <taxon>Chryseobacterium</taxon>
    </lineage>
</organism>
<keyword evidence="2" id="KW-1185">Reference proteome</keyword>
<dbReference type="AlphaFoldDB" id="A0A1M5FRP1"/>
<proteinExistence type="predicted"/>
<evidence type="ECO:0000313" key="1">
    <source>
        <dbReference type="EMBL" id="SHF94109.1"/>
    </source>
</evidence>
<dbReference type="STRING" id="1416778.SAMN05443633_108110"/>
<accession>A0A1M5FRP1</accession>
<sequence>MKRKTLKYAFNWSCFLPQKKQKLYEYLIIKAIERIKKNRDFSKAYVFF</sequence>
<dbReference type="Proteomes" id="UP000184518">
    <property type="component" value="Unassembled WGS sequence"/>
</dbReference>
<evidence type="ECO:0000313" key="2">
    <source>
        <dbReference type="Proteomes" id="UP000184518"/>
    </source>
</evidence>
<name>A0A1M5FRP1_9FLAO</name>
<dbReference type="EMBL" id="FQUT01000008">
    <property type="protein sequence ID" value="SHF94109.1"/>
    <property type="molecule type" value="Genomic_DNA"/>
</dbReference>
<gene>
    <name evidence="1" type="ORF">SAMN05443633_108110</name>
</gene>
<protein>
    <submittedName>
        <fullName evidence="1">Uncharacterized protein</fullName>
    </submittedName>
</protein>
<reference evidence="2" key="1">
    <citation type="submission" date="2016-11" db="EMBL/GenBank/DDBJ databases">
        <authorList>
            <person name="Varghese N."/>
            <person name="Submissions S."/>
        </authorList>
    </citation>
    <scope>NUCLEOTIDE SEQUENCE [LARGE SCALE GENOMIC DNA]</scope>
    <source>
        <strain evidence="2">DSM 27619</strain>
    </source>
</reference>